<dbReference type="OrthoDB" id="512570at2"/>
<dbReference type="InterPro" id="IPR013078">
    <property type="entry name" value="His_Pase_superF_clade-1"/>
</dbReference>
<reference evidence="1 2" key="1">
    <citation type="submission" date="2016-01" db="EMBL/GenBank/DDBJ databases">
        <title>Genome Sequences of Twelve Sporeforming Bacillus Species Isolated from Foods.</title>
        <authorList>
            <person name="Berendsen E.M."/>
            <person name="Wells-Bennik M.H."/>
            <person name="Krawcyk A.O."/>
            <person name="De Jong A."/>
            <person name="Holsappel S."/>
            <person name="Eijlander R.T."/>
            <person name="Kuipers O.P."/>
        </authorList>
    </citation>
    <scope>NUCLEOTIDE SEQUENCE [LARGE SCALE GENOMIC DNA]</scope>
    <source>
        <strain evidence="1 2">B4102</strain>
    </source>
</reference>
<proteinExistence type="predicted"/>
<gene>
    <name evidence="1" type="ORF">B4102_1184</name>
</gene>
<dbReference type="PANTHER" id="PTHR48100">
    <property type="entry name" value="BROAD-SPECIFICITY PHOSPHATASE YOR283W-RELATED"/>
    <property type="match status" value="1"/>
</dbReference>
<dbReference type="InterPro" id="IPR029033">
    <property type="entry name" value="His_PPase_superfam"/>
</dbReference>
<dbReference type="AlphaFoldDB" id="A0A150KP93"/>
<evidence type="ECO:0000313" key="1">
    <source>
        <dbReference type="EMBL" id="KYD00172.1"/>
    </source>
</evidence>
<sequence>MKTIYLIRHCQAFGQERDANLTEIGIKQSVELAEFFSTKNIDQIIASPFKRAVDTVVPLANMKKLRIVKDTRLTERVLSTTDQPEWFDMLRRTFEDVDLCFDGGESSRTAAKRAIDVITEIVEGPYDTTLVATHGNLLSLILNYFNNKYSFETWRDLTNPDVYQLDFDTNSINIKRIWK</sequence>
<dbReference type="Proteomes" id="UP000075666">
    <property type="component" value="Unassembled WGS sequence"/>
</dbReference>
<dbReference type="Pfam" id="PF00300">
    <property type="entry name" value="His_Phos_1"/>
    <property type="match status" value="1"/>
</dbReference>
<dbReference type="InterPro" id="IPR050275">
    <property type="entry name" value="PGM_Phosphatase"/>
</dbReference>
<dbReference type="RefSeq" id="WP_066233492.1">
    <property type="nucleotide sequence ID" value="NZ_LQYN01000073.1"/>
</dbReference>
<dbReference type="PIRSF" id="PIRSF000709">
    <property type="entry name" value="6PFK_2-Ptase"/>
    <property type="match status" value="1"/>
</dbReference>
<protein>
    <recommendedName>
        <fullName evidence="3">Histidine phosphatase family protein</fullName>
    </recommendedName>
</protein>
<keyword evidence="2" id="KW-1185">Reference proteome</keyword>
<comment type="caution">
    <text evidence="1">The sequence shown here is derived from an EMBL/GenBank/DDBJ whole genome shotgun (WGS) entry which is preliminary data.</text>
</comment>
<dbReference type="SUPFAM" id="SSF53254">
    <property type="entry name" value="Phosphoglycerate mutase-like"/>
    <property type="match status" value="1"/>
</dbReference>
<dbReference type="Gene3D" id="3.40.50.1240">
    <property type="entry name" value="Phosphoglycerate mutase-like"/>
    <property type="match status" value="1"/>
</dbReference>
<name>A0A150KP93_9BACI</name>
<evidence type="ECO:0000313" key="2">
    <source>
        <dbReference type="Proteomes" id="UP000075666"/>
    </source>
</evidence>
<evidence type="ECO:0008006" key="3">
    <source>
        <dbReference type="Google" id="ProtNLM"/>
    </source>
</evidence>
<dbReference type="PANTHER" id="PTHR48100:SF1">
    <property type="entry name" value="HISTIDINE PHOSPHATASE FAMILY PROTEIN-RELATED"/>
    <property type="match status" value="1"/>
</dbReference>
<accession>A0A150KP93</accession>
<dbReference type="PATRIC" id="fig|46224.3.peg.3915"/>
<dbReference type="SMART" id="SM00855">
    <property type="entry name" value="PGAM"/>
    <property type="match status" value="1"/>
</dbReference>
<organism evidence="1 2">
    <name type="scientific">Heyndrickxia sporothermodurans</name>
    <dbReference type="NCBI Taxonomy" id="46224"/>
    <lineage>
        <taxon>Bacteria</taxon>
        <taxon>Bacillati</taxon>
        <taxon>Bacillota</taxon>
        <taxon>Bacilli</taxon>
        <taxon>Bacillales</taxon>
        <taxon>Bacillaceae</taxon>
        <taxon>Heyndrickxia</taxon>
    </lineage>
</organism>
<dbReference type="GO" id="GO:0016791">
    <property type="term" value="F:phosphatase activity"/>
    <property type="evidence" value="ECO:0007669"/>
    <property type="project" value="TreeGrafter"/>
</dbReference>
<dbReference type="CDD" id="cd07067">
    <property type="entry name" value="HP_PGM_like"/>
    <property type="match status" value="1"/>
</dbReference>
<dbReference type="GO" id="GO:0005737">
    <property type="term" value="C:cytoplasm"/>
    <property type="evidence" value="ECO:0007669"/>
    <property type="project" value="TreeGrafter"/>
</dbReference>
<dbReference type="STRING" id="46224.B4102_1184"/>
<dbReference type="EMBL" id="LQYN01000073">
    <property type="protein sequence ID" value="KYD00172.1"/>
    <property type="molecule type" value="Genomic_DNA"/>
</dbReference>